<keyword evidence="8" id="KW-0967">Endosome</keyword>
<reference evidence="15" key="5">
    <citation type="submission" date="2025-09" db="UniProtKB">
        <authorList>
            <consortium name="Ensembl"/>
        </authorList>
    </citation>
    <scope>IDENTIFICATION</scope>
</reference>
<organism evidence="15 16">
    <name type="scientific">Callorhinchus milii</name>
    <name type="common">Ghost shark</name>
    <dbReference type="NCBI Taxonomy" id="7868"/>
    <lineage>
        <taxon>Eukaryota</taxon>
        <taxon>Metazoa</taxon>
        <taxon>Chordata</taxon>
        <taxon>Craniata</taxon>
        <taxon>Vertebrata</taxon>
        <taxon>Chondrichthyes</taxon>
        <taxon>Holocephali</taxon>
        <taxon>Chimaeriformes</taxon>
        <taxon>Callorhinchidae</taxon>
        <taxon>Callorhinchus</taxon>
    </lineage>
</organism>
<feature type="region of interest" description="Disordered" evidence="13">
    <location>
        <begin position="38"/>
        <end position="81"/>
    </location>
</feature>
<dbReference type="GO" id="GO:0003365">
    <property type="term" value="P:establishment of cell polarity involved in ameboidal cell migration"/>
    <property type="evidence" value="ECO:0007669"/>
    <property type="project" value="TreeGrafter"/>
</dbReference>
<dbReference type="GeneTree" id="ENSGT00940000156577"/>
<evidence type="ECO:0000256" key="4">
    <source>
        <dbReference type="ARBA" id="ARBA00010300"/>
    </source>
</evidence>
<dbReference type="GO" id="GO:0030036">
    <property type="term" value="P:actin cytoskeleton organization"/>
    <property type="evidence" value="ECO:0007669"/>
    <property type="project" value="TreeGrafter"/>
</dbReference>
<dbReference type="InterPro" id="IPR051747">
    <property type="entry name" value="Angiomotin-like"/>
</dbReference>
<dbReference type="GO" id="GO:0001525">
    <property type="term" value="P:angiogenesis"/>
    <property type="evidence" value="ECO:0007669"/>
    <property type="project" value="TreeGrafter"/>
</dbReference>
<dbReference type="Proteomes" id="UP000314986">
    <property type="component" value="Unassembled WGS sequence"/>
</dbReference>
<sequence length="819" mass="92644">MRTAEDSSGTVLHRLIQEQLRYGNLTDNRTLLAIQQQALRGGNGSPRSSLESLTQEECQMVQHSTRQEPQGQEHQGDHAHSEHLLHRMHQLQLNGEELPTYEEAKAHSQFLAVQRNQQAGGTGYCVVAGTNQKAYPEGTSVAHVDYPPHSHHDEALKELKHGHVRSLSERLMQLSLERNGAKAQMTMSSSQSFPQLSKHHHKYPVLAGCQAPFQSTDPRGPPPEYPFRITSAAPMLSHSQQHGSFYNESVIPYIQCQQNMQESSYCSQPQTARNRLSSSMLDETQYPTHLKPVMTSSLVMCLTVFVIALLRATRIQALHSMQQNGFMSPTNTLGAEAVMAAEGDAQIMHVDHVALINRAQQMVEMLLKENENLRKELDGHTEKSAKIQKLEREIQRISEAYDNLMKASSKRETLEKAMRNKMEGEIRRLHDFNRDLREKLESANKMLANRECEVSQNEQNTLSKLIHQNKDHLKEKEKLQRELCLFRSANEDQRRRTQALEQALNSTQTKVVKLEDELRKKRAYVEKVEKLQHALTQLQAACEKREQLELRLRNRLEQELKALRTQQRQATPQTPGASEYSAPALMELLREKEERILALEADMTKWEQKYLEESTMRQFAMDAAATAAAQRDTTIINHSPRHSPNSSFNDGSVEKNIYFENGDIMIANHRHQEMESRIKALHAQILEKDAIIKVLQQRSKRDQTKMEQPRLRPAKSVPSITVASGMNCNRVSQTGSLNQLTNERITDKTPKVTTGALLNKGLRVDQAAVSASLPPTSHAKHGSRDGSTQTDKVAENGHTDFPPQSSSQEASHKATSLGN</sequence>
<dbReference type="GO" id="GO:0005886">
    <property type="term" value="C:plasma membrane"/>
    <property type="evidence" value="ECO:0007669"/>
    <property type="project" value="TreeGrafter"/>
</dbReference>
<dbReference type="AlphaFoldDB" id="A0A4W3J026"/>
<evidence type="ECO:0000256" key="5">
    <source>
        <dbReference type="ARBA" id="ARBA00022490"/>
    </source>
</evidence>
<protein>
    <submittedName>
        <fullName evidence="15">Angiomotin like 2a</fullName>
    </submittedName>
</protein>
<feature type="region of interest" description="Disordered" evidence="13">
    <location>
        <begin position="770"/>
        <end position="819"/>
    </location>
</feature>
<dbReference type="STRING" id="7868.ENSCMIP00000026205"/>
<feature type="coiled-coil region" evidence="12">
    <location>
        <begin position="356"/>
        <end position="609"/>
    </location>
</feature>
<dbReference type="PANTHER" id="PTHR14826:SF3">
    <property type="entry name" value="ANGIOMOTIN-LIKE PROTEIN 2"/>
    <property type="match status" value="1"/>
</dbReference>
<reference evidence="16" key="3">
    <citation type="journal article" date="2014" name="Nature">
        <title>Elephant shark genome provides unique insights into gnathostome evolution.</title>
        <authorList>
            <consortium name="International Elephant Shark Genome Sequencing Consortium"/>
            <person name="Venkatesh B."/>
            <person name="Lee A.P."/>
            <person name="Ravi V."/>
            <person name="Maurya A.K."/>
            <person name="Lian M.M."/>
            <person name="Swann J.B."/>
            <person name="Ohta Y."/>
            <person name="Flajnik M.F."/>
            <person name="Sutoh Y."/>
            <person name="Kasahara M."/>
            <person name="Hoon S."/>
            <person name="Gangu V."/>
            <person name="Roy S.W."/>
            <person name="Irimia M."/>
            <person name="Korzh V."/>
            <person name="Kondrychyn I."/>
            <person name="Lim Z.W."/>
            <person name="Tay B.H."/>
            <person name="Tohari S."/>
            <person name="Kong K.W."/>
            <person name="Ho S."/>
            <person name="Lorente-Galdos B."/>
            <person name="Quilez J."/>
            <person name="Marques-Bonet T."/>
            <person name="Raney B.J."/>
            <person name="Ingham P.W."/>
            <person name="Tay A."/>
            <person name="Hillier L.W."/>
            <person name="Minx P."/>
            <person name="Boehm T."/>
            <person name="Wilson R.K."/>
            <person name="Brenner S."/>
            <person name="Warren W.C."/>
        </authorList>
    </citation>
    <scope>NUCLEOTIDE SEQUENCE [LARGE SCALE GENOMIC DNA]</scope>
</reference>
<evidence type="ECO:0000256" key="13">
    <source>
        <dbReference type="SAM" id="MobiDB-lite"/>
    </source>
</evidence>
<keyword evidence="11" id="KW-0966">Cell projection</keyword>
<keyword evidence="9" id="KW-0965">Cell junction</keyword>
<evidence type="ECO:0000256" key="10">
    <source>
        <dbReference type="ARBA" id="ARBA00023054"/>
    </source>
</evidence>
<comment type="subcellular location">
    <subcellularLocation>
        <location evidence="2">Cell projection</location>
        <location evidence="2">Podosome</location>
    </subcellularLocation>
    <subcellularLocation>
        <location evidence="3">Cytoplasm</location>
    </subcellularLocation>
    <subcellularLocation>
        <location evidence="1">Recycling endosome</location>
    </subcellularLocation>
</comment>
<dbReference type="PRINTS" id="PR01807">
    <property type="entry name" value="ANGIOMOTIN"/>
</dbReference>
<dbReference type="GO" id="GO:0002102">
    <property type="term" value="C:podosome"/>
    <property type="evidence" value="ECO:0007669"/>
    <property type="project" value="UniProtKB-SubCell"/>
</dbReference>
<evidence type="ECO:0000256" key="12">
    <source>
        <dbReference type="SAM" id="Coils"/>
    </source>
</evidence>
<feature type="domain" description="Angiomotin C-terminal" evidence="14">
    <location>
        <begin position="524"/>
        <end position="731"/>
    </location>
</feature>
<evidence type="ECO:0000256" key="7">
    <source>
        <dbReference type="ARBA" id="ARBA00022687"/>
    </source>
</evidence>
<dbReference type="InParanoid" id="A0A4W3J026"/>
<keyword evidence="7" id="KW-0879">Wnt signaling pathway</keyword>
<comment type="similarity">
    <text evidence="4">Belongs to the angiomotin family.</text>
</comment>
<evidence type="ECO:0000256" key="8">
    <source>
        <dbReference type="ARBA" id="ARBA00022753"/>
    </source>
</evidence>
<dbReference type="InterPro" id="IPR009114">
    <property type="entry name" value="Angiomotin"/>
</dbReference>
<reference evidence="15" key="4">
    <citation type="submission" date="2025-08" db="UniProtKB">
        <authorList>
            <consortium name="Ensembl"/>
        </authorList>
    </citation>
    <scope>IDENTIFICATION</scope>
</reference>
<evidence type="ECO:0000256" key="1">
    <source>
        <dbReference type="ARBA" id="ARBA00004172"/>
    </source>
</evidence>
<dbReference type="GO" id="GO:0030334">
    <property type="term" value="P:regulation of cell migration"/>
    <property type="evidence" value="ECO:0007669"/>
    <property type="project" value="TreeGrafter"/>
</dbReference>
<keyword evidence="5" id="KW-0963">Cytoplasm</keyword>
<dbReference type="Ensembl" id="ENSCMIT00000026633.1">
    <property type="protein sequence ID" value="ENSCMIP00000026205.1"/>
    <property type="gene ID" value="ENSCMIG00000011501.1"/>
</dbReference>
<feature type="compositionally biased region" description="Polar residues" evidence="13">
    <location>
        <begin position="45"/>
        <end position="73"/>
    </location>
</feature>
<accession>A0A4W3J026</accession>
<evidence type="ECO:0000256" key="9">
    <source>
        <dbReference type="ARBA" id="ARBA00022949"/>
    </source>
</evidence>
<dbReference type="GO" id="GO:0005923">
    <property type="term" value="C:bicellular tight junction"/>
    <property type="evidence" value="ECO:0007669"/>
    <property type="project" value="TreeGrafter"/>
</dbReference>
<gene>
    <name evidence="15" type="primary">amotl2a</name>
</gene>
<dbReference type="GO" id="GO:0016055">
    <property type="term" value="P:Wnt signaling pathway"/>
    <property type="evidence" value="ECO:0007669"/>
    <property type="project" value="UniProtKB-KW"/>
</dbReference>
<evidence type="ECO:0000256" key="6">
    <source>
        <dbReference type="ARBA" id="ARBA00022553"/>
    </source>
</evidence>
<dbReference type="PANTHER" id="PTHR14826">
    <property type="entry name" value="ANGIOMOTIN"/>
    <property type="match status" value="1"/>
</dbReference>
<keyword evidence="10 12" id="KW-0175">Coiled coil</keyword>
<dbReference type="GO" id="GO:0055037">
    <property type="term" value="C:recycling endosome"/>
    <property type="evidence" value="ECO:0007669"/>
    <property type="project" value="UniProtKB-SubCell"/>
</dbReference>
<name>A0A4W3J026_CALMI</name>
<dbReference type="OMA" id="HGDHFYL"/>
<keyword evidence="6" id="KW-0597">Phosphoprotein</keyword>
<reference evidence="16" key="2">
    <citation type="journal article" date="2007" name="PLoS Biol.">
        <title>Survey sequencing and comparative analysis of the elephant shark (Callorhinchus milii) genome.</title>
        <authorList>
            <person name="Venkatesh B."/>
            <person name="Kirkness E.F."/>
            <person name="Loh Y.H."/>
            <person name="Halpern A.L."/>
            <person name="Lee A.P."/>
            <person name="Johnson J."/>
            <person name="Dandona N."/>
            <person name="Viswanathan L.D."/>
            <person name="Tay A."/>
            <person name="Venter J.C."/>
            <person name="Strausberg R.L."/>
            <person name="Brenner S."/>
        </authorList>
    </citation>
    <scope>NUCLEOTIDE SEQUENCE [LARGE SCALE GENOMIC DNA]</scope>
</reference>
<reference evidence="16" key="1">
    <citation type="journal article" date="2006" name="Science">
        <title>Ancient noncoding elements conserved in the human genome.</title>
        <authorList>
            <person name="Venkatesh B."/>
            <person name="Kirkness E.F."/>
            <person name="Loh Y.H."/>
            <person name="Halpern A.L."/>
            <person name="Lee A.P."/>
            <person name="Johnson J."/>
            <person name="Dandona N."/>
            <person name="Viswanathan L.D."/>
            <person name="Tay A."/>
            <person name="Venter J.C."/>
            <person name="Strausberg R.L."/>
            <person name="Brenner S."/>
        </authorList>
    </citation>
    <scope>NUCLEOTIDE SEQUENCE [LARGE SCALE GENOMIC DNA]</scope>
</reference>
<keyword evidence="16" id="KW-1185">Reference proteome</keyword>
<dbReference type="GO" id="GO:0035329">
    <property type="term" value="P:hippo signaling"/>
    <property type="evidence" value="ECO:0007669"/>
    <property type="project" value="TreeGrafter"/>
</dbReference>
<proteinExistence type="inferred from homology"/>
<evidence type="ECO:0000256" key="2">
    <source>
        <dbReference type="ARBA" id="ARBA00004188"/>
    </source>
</evidence>
<dbReference type="InterPro" id="IPR024646">
    <property type="entry name" value="Angiomotin_C"/>
</dbReference>
<feature type="compositionally biased region" description="Polar residues" evidence="13">
    <location>
        <begin position="802"/>
        <end position="819"/>
    </location>
</feature>
<dbReference type="Pfam" id="PF12240">
    <property type="entry name" value="Angiomotin_C"/>
    <property type="match status" value="1"/>
</dbReference>
<evidence type="ECO:0000313" key="15">
    <source>
        <dbReference type="Ensembl" id="ENSCMIP00000026205.1"/>
    </source>
</evidence>
<evidence type="ECO:0000256" key="3">
    <source>
        <dbReference type="ARBA" id="ARBA00004496"/>
    </source>
</evidence>
<evidence type="ECO:0000259" key="14">
    <source>
        <dbReference type="Pfam" id="PF12240"/>
    </source>
</evidence>
<evidence type="ECO:0000256" key="11">
    <source>
        <dbReference type="ARBA" id="ARBA00023273"/>
    </source>
</evidence>
<evidence type="ECO:0000313" key="16">
    <source>
        <dbReference type="Proteomes" id="UP000314986"/>
    </source>
</evidence>